<evidence type="ECO:0000313" key="1">
    <source>
        <dbReference type="EMBL" id="SPT69944.1"/>
    </source>
</evidence>
<dbReference type="EC" id="2.7.7.43" evidence="1"/>
<name>A0A2X0V668_9GAMM</name>
<protein>
    <submittedName>
        <fullName evidence="1">N-acylneuraminate cytidylyltransferase</fullName>
        <ecNumber evidence="1">2.7.7.43</ecNumber>
    </submittedName>
</protein>
<dbReference type="InterPro" id="IPR020039">
    <property type="entry name" value="PseF"/>
</dbReference>
<dbReference type="NCBIfam" id="TIGR03584">
    <property type="entry name" value="PseF"/>
    <property type="match status" value="1"/>
</dbReference>
<dbReference type="PANTHER" id="PTHR21485">
    <property type="entry name" value="HAD SUPERFAMILY MEMBERS CMAS AND KDSC"/>
    <property type="match status" value="1"/>
</dbReference>
<dbReference type="CDD" id="cd02513">
    <property type="entry name" value="CMP-NeuAc_Synthase"/>
    <property type="match status" value="1"/>
</dbReference>
<organism evidence="1 2">
    <name type="scientific">Anaerobiospirillum thomasii</name>
    <dbReference type="NCBI Taxonomy" id="179995"/>
    <lineage>
        <taxon>Bacteria</taxon>
        <taxon>Pseudomonadati</taxon>
        <taxon>Pseudomonadota</taxon>
        <taxon>Gammaproteobacteria</taxon>
        <taxon>Aeromonadales</taxon>
        <taxon>Succinivibrionaceae</taxon>
        <taxon>Anaerobiospirillum</taxon>
    </lineage>
</organism>
<keyword evidence="1" id="KW-0548">Nucleotidyltransferase</keyword>
<dbReference type="EMBL" id="UAPV01000001">
    <property type="protein sequence ID" value="SPT69944.1"/>
    <property type="molecule type" value="Genomic_DNA"/>
</dbReference>
<accession>A0A2X0V668</accession>
<dbReference type="Gene3D" id="3.90.550.10">
    <property type="entry name" value="Spore Coat Polysaccharide Biosynthesis Protein SpsA, Chain A"/>
    <property type="match status" value="1"/>
</dbReference>
<dbReference type="InterPro" id="IPR003329">
    <property type="entry name" value="Cytidylyl_trans"/>
</dbReference>
<dbReference type="RefSeq" id="WP_113744063.1">
    <property type="nucleotide sequence ID" value="NZ_UAPU01000007.1"/>
</dbReference>
<dbReference type="GO" id="GO:0008781">
    <property type="term" value="F:N-acylneuraminate cytidylyltransferase activity"/>
    <property type="evidence" value="ECO:0007669"/>
    <property type="project" value="UniProtKB-EC"/>
</dbReference>
<dbReference type="InterPro" id="IPR050793">
    <property type="entry name" value="CMP-NeuNAc_synthase"/>
</dbReference>
<gene>
    <name evidence="1" type="primary">neuA_2</name>
    <name evidence="1" type="ORF">NCTC13093_01335</name>
</gene>
<dbReference type="Proteomes" id="UP000250086">
    <property type="component" value="Unassembled WGS sequence"/>
</dbReference>
<dbReference type="SUPFAM" id="SSF53448">
    <property type="entry name" value="Nucleotide-diphospho-sugar transferases"/>
    <property type="match status" value="1"/>
</dbReference>
<dbReference type="InterPro" id="IPR029044">
    <property type="entry name" value="Nucleotide-diphossugar_trans"/>
</dbReference>
<proteinExistence type="predicted"/>
<reference evidence="1 2" key="1">
    <citation type="submission" date="2018-06" db="EMBL/GenBank/DDBJ databases">
        <authorList>
            <consortium name="Pathogen Informatics"/>
            <person name="Doyle S."/>
        </authorList>
    </citation>
    <scope>NUCLEOTIDE SEQUENCE [LARGE SCALE GENOMIC DNA]</scope>
    <source>
        <strain evidence="1 2">NCTC13093</strain>
    </source>
</reference>
<sequence>MQSIAIIPARGGSKRIPLKNIKDFNGKPLIAYSIEAALYSGVFNEVVVSTDDEQIAAIARDFGAVTPFMRDSALADDFTGTDDVTLDAVRQMESIRRVHYDYFACIYATAPLLKPYDLQKAYDKFITEKADYLYSCCEFPFPVQRAQYLDKDGTPCPFMPDCYNMRSQDLKKAYQDAGQFYFYSRNFLEDKANLVRRAYEMPRLRVIDIDTPEDFEIAKVMATVIESMHVK</sequence>
<keyword evidence="2" id="KW-1185">Reference proteome</keyword>
<dbReference type="AlphaFoldDB" id="A0A2X0V668"/>
<keyword evidence="1" id="KW-0808">Transferase</keyword>
<dbReference type="OrthoDB" id="9805604at2"/>
<dbReference type="Pfam" id="PF02348">
    <property type="entry name" value="CTP_transf_3"/>
    <property type="match status" value="1"/>
</dbReference>
<dbReference type="PANTHER" id="PTHR21485:SF6">
    <property type="entry name" value="N-ACYLNEURAMINATE CYTIDYLYLTRANSFERASE-RELATED"/>
    <property type="match status" value="1"/>
</dbReference>
<evidence type="ECO:0000313" key="2">
    <source>
        <dbReference type="Proteomes" id="UP000250086"/>
    </source>
</evidence>